<reference evidence="2 4" key="1">
    <citation type="submission" date="2015-08" db="EMBL/GenBank/DDBJ databases">
        <title>Draft Genome Sequence of Rathayibacter sp. Strain VKM Ac-2596 Isolated from Leaf Gall Induced by Plant-Parasitic Nematodes.</title>
        <authorList>
            <person name="Vasilenko O.V."/>
            <person name="Starodumova I.P."/>
            <person name="Tarlachkov S.V."/>
            <person name="Dorofeeva L.V."/>
            <person name="Evtushenko L.I."/>
        </authorList>
    </citation>
    <scope>NUCLEOTIDE SEQUENCE [LARGE SCALE GENOMIC DNA]</scope>
    <source>
        <strain evidence="2 4">VKM Ac-2596</strain>
    </source>
</reference>
<proteinExistence type="predicted"/>
<dbReference type="GO" id="GO:0016747">
    <property type="term" value="F:acyltransferase activity, transferring groups other than amino-acyl groups"/>
    <property type="evidence" value="ECO:0007669"/>
    <property type="project" value="TreeGrafter"/>
</dbReference>
<evidence type="ECO:0000313" key="2">
    <source>
        <dbReference type="EMBL" id="KZX20688.1"/>
    </source>
</evidence>
<dbReference type="OrthoDB" id="3723842at2"/>
<evidence type="ECO:0000313" key="3">
    <source>
        <dbReference type="EMBL" id="QHC56557.1"/>
    </source>
</evidence>
<organism evidence="2 4">
    <name type="scientific">Rathayibacter tanaceti</name>
    <dbReference type="NCBI Taxonomy" id="1671680"/>
    <lineage>
        <taxon>Bacteria</taxon>
        <taxon>Bacillati</taxon>
        <taxon>Actinomycetota</taxon>
        <taxon>Actinomycetes</taxon>
        <taxon>Micrococcales</taxon>
        <taxon>Microbacteriaceae</taxon>
        <taxon>Rathayibacter</taxon>
    </lineage>
</organism>
<dbReference type="Proteomes" id="UP000465031">
    <property type="component" value="Chromosome"/>
</dbReference>
<dbReference type="Proteomes" id="UP000076717">
    <property type="component" value="Unassembled WGS sequence"/>
</dbReference>
<dbReference type="PANTHER" id="PTHR48098">
    <property type="entry name" value="ENTEROCHELIN ESTERASE-RELATED"/>
    <property type="match status" value="1"/>
</dbReference>
<dbReference type="InterPro" id="IPR050583">
    <property type="entry name" value="Mycobacterial_A85_antigen"/>
</dbReference>
<sequence length="443" mass="44645">MTPLLDLSLVSGPLVVVVYLLSASALLVLVATHLRAHPPGRPRRAALAVALAVLILGLLGGVALGALVDGPDGPFGVDFTPITRLWIGLGLGGLGVAAVVLVDAAGRKRLRRALASLGVAVLVIAVAAMTVNIDFGQYPTVRSALGISAYSDSADPVAAASGPHSDLATWTAPEGMPAVGTVSTVTIPPTASGFAARDAVVYLPPAALTAAPPLLPVMVMLSGQPGSPSDPLSTERLQQTLDAYAAAHAGLSPIVVSPDQLGDPDKNPMCVDSSLGRSATYLTVDVPNWIRANLPVLGDAQHWAIGGLSEGGTCAIQLGAGFPTLFGNIIDASGELAPTLGSDADTIARGFGGDAAAYEAAKPVNLLAKNAPFTGTVAIFGVGANDETFLPGAKTVAAAAKAAGMDTTYLEVPDSAHDVTAWATTFDTGLEILSARWGLVPAS</sequence>
<dbReference type="KEGG" id="rte:GSU10_13570"/>
<keyword evidence="1" id="KW-1133">Transmembrane helix</keyword>
<dbReference type="SUPFAM" id="SSF53474">
    <property type="entry name" value="alpha/beta-Hydrolases"/>
    <property type="match status" value="1"/>
</dbReference>
<dbReference type="PANTHER" id="PTHR48098:SF1">
    <property type="entry name" value="DIACYLGLYCEROL ACYLTRANSFERASE_MYCOLYLTRANSFERASE AG85A"/>
    <property type="match status" value="1"/>
</dbReference>
<dbReference type="AlphaFoldDB" id="A0A162GPA7"/>
<dbReference type="InterPro" id="IPR029058">
    <property type="entry name" value="AB_hydrolase_fold"/>
</dbReference>
<keyword evidence="1" id="KW-0812">Transmembrane</keyword>
<accession>A0A162GPA7</accession>
<protein>
    <submittedName>
        <fullName evidence="2">Putative esterase</fullName>
    </submittedName>
</protein>
<dbReference type="RefSeq" id="WP_068211827.1">
    <property type="nucleotide sequence ID" value="NZ_CP047186.1"/>
</dbReference>
<feature type="transmembrane region" description="Helical" evidence="1">
    <location>
        <begin position="12"/>
        <end position="34"/>
    </location>
</feature>
<dbReference type="EMBL" id="CP047186">
    <property type="protein sequence ID" value="QHC56557.1"/>
    <property type="molecule type" value="Genomic_DNA"/>
</dbReference>
<feature type="transmembrane region" description="Helical" evidence="1">
    <location>
        <begin position="46"/>
        <end position="66"/>
    </location>
</feature>
<evidence type="ECO:0000313" key="4">
    <source>
        <dbReference type="Proteomes" id="UP000076717"/>
    </source>
</evidence>
<keyword evidence="1" id="KW-0472">Membrane</keyword>
<dbReference type="Pfam" id="PF00756">
    <property type="entry name" value="Esterase"/>
    <property type="match status" value="1"/>
</dbReference>
<dbReference type="EMBL" id="LIIN01000079">
    <property type="protein sequence ID" value="KZX20688.1"/>
    <property type="molecule type" value="Genomic_DNA"/>
</dbReference>
<feature type="transmembrane region" description="Helical" evidence="1">
    <location>
        <begin position="113"/>
        <end position="133"/>
    </location>
</feature>
<gene>
    <name evidence="2" type="ORF">ACH61_02192</name>
    <name evidence="3" type="ORF">GSU10_13570</name>
</gene>
<dbReference type="Gene3D" id="3.40.50.1820">
    <property type="entry name" value="alpha/beta hydrolase"/>
    <property type="match status" value="1"/>
</dbReference>
<reference evidence="5" key="3">
    <citation type="submission" date="2019-12" db="EMBL/GenBank/DDBJ databases">
        <title>Complete and draft genome sequences of new strains and members of some known species of the genus Rathayibacter isolated from plants.</title>
        <authorList>
            <person name="Tarlachkov S.V."/>
            <person name="Starodumova I.P."/>
            <person name="Dorofeeva L.V."/>
            <person name="Prisyazhnaya N.V."/>
            <person name="Leyn S."/>
            <person name="Zlamal J."/>
            <person name="Elan M."/>
            <person name="Osterman A.L."/>
            <person name="Nadler S."/>
            <person name="Subbotin S.A."/>
            <person name="Evtushenko L.I."/>
        </authorList>
    </citation>
    <scope>NUCLEOTIDE SEQUENCE [LARGE SCALE GENOMIC DNA]</scope>
    <source>
        <strain evidence="5">VKM Ac-2761</strain>
    </source>
</reference>
<name>A0A162GPA7_9MICO</name>
<evidence type="ECO:0000313" key="5">
    <source>
        <dbReference type="Proteomes" id="UP000465031"/>
    </source>
</evidence>
<feature type="transmembrane region" description="Helical" evidence="1">
    <location>
        <begin position="86"/>
        <end position="106"/>
    </location>
</feature>
<reference evidence="3" key="2">
    <citation type="submission" date="2019-12" db="EMBL/GenBank/DDBJ databases">
        <title>Complete and Draft Genome Sequences of New Strains and Members of Some Known Species of the Genus Rathayibacter isolated from Plants.</title>
        <authorList>
            <person name="Tarlachkov S.V."/>
            <person name="Starodumova I.P."/>
            <person name="Dorofeeva L.V."/>
            <person name="Prisyazhnaya N.V."/>
            <person name="Leyn S.A."/>
            <person name="Zlamal J.E."/>
            <person name="Elane M.L."/>
            <person name="Osterman A.L."/>
            <person name="Nadler S.A."/>
            <person name="Subbotin S.A."/>
            <person name="Evtushenko L.I."/>
        </authorList>
    </citation>
    <scope>NUCLEOTIDE SEQUENCE</scope>
    <source>
        <strain evidence="3">VKM Ac-2761</strain>
    </source>
</reference>
<keyword evidence="4" id="KW-1185">Reference proteome</keyword>
<evidence type="ECO:0000256" key="1">
    <source>
        <dbReference type="SAM" id="Phobius"/>
    </source>
</evidence>
<dbReference type="InterPro" id="IPR000801">
    <property type="entry name" value="Esterase-like"/>
</dbReference>
<dbReference type="PATRIC" id="fig|1671680.3.peg.2336"/>